<proteinExistence type="predicted"/>
<dbReference type="PROSITE" id="PS00622">
    <property type="entry name" value="HTH_LUXR_1"/>
    <property type="match status" value="1"/>
</dbReference>
<dbReference type="AlphaFoldDB" id="A0A7U9E0G3"/>
<keyword evidence="3" id="KW-0238">DNA-binding</keyword>
<dbReference type="PRINTS" id="PR00038">
    <property type="entry name" value="HTHLUXR"/>
</dbReference>
<feature type="region of interest" description="Disordered" evidence="6">
    <location>
        <begin position="1"/>
        <end position="31"/>
    </location>
</feature>
<evidence type="ECO:0000313" key="9">
    <source>
        <dbReference type="EMBL" id="EOY52575.1"/>
    </source>
</evidence>
<evidence type="ECO:0000256" key="1">
    <source>
        <dbReference type="ARBA" id="ARBA00022553"/>
    </source>
</evidence>
<evidence type="ECO:0000256" key="3">
    <source>
        <dbReference type="ARBA" id="ARBA00023125"/>
    </source>
</evidence>
<keyword evidence="4" id="KW-0804">Transcription</keyword>
<evidence type="ECO:0000313" key="10">
    <source>
        <dbReference type="Proteomes" id="UP000014062"/>
    </source>
</evidence>
<evidence type="ECO:0000256" key="4">
    <source>
        <dbReference type="ARBA" id="ARBA00023163"/>
    </source>
</evidence>
<dbReference type="InterPro" id="IPR058245">
    <property type="entry name" value="NreC/VraR/RcsB-like_REC"/>
</dbReference>
<evidence type="ECO:0000256" key="2">
    <source>
        <dbReference type="ARBA" id="ARBA00023015"/>
    </source>
</evidence>
<keyword evidence="1 5" id="KW-0597">Phosphoprotein</keyword>
<dbReference type="SUPFAM" id="SSF46894">
    <property type="entry name" value="C-terminal effector domain of the bipartite response regulators"/>
    <property type="match status" value="1"/>
</dbReference>
<dbReference type="InterPro" id="IPR001789">
    <property type="entry name" value="Sig_transdc_resp-reg_receiver"/>
</dbReference>
<dbReference type="PROSITE" id="PS50043">
    <property type="entry name" value="HTH_LUXR_2"/>
    <property type="match status" value="1"/>
</dbReference>
<dbReference type="GO" id="GO:0000160">
    <property type="term" value="P:phosphorelay signal transduction system"/>
    <property type="evidence" value="ECO:0007669"/>
    <property type="project" value="InterPro"/>
</dbReference>
<dbReference type="CDD" id="cd06170">
    <property type="entry name" value="LuxR_C_like"/>
    <property type="match status" value="1"/>
</dbReference>
<protein>
    <submittedName>
        <fullName evidence="9">Putative two-component system response regulator</fullName>
    </submittedName>
</protein>
<feature type="compositionally biased region" description="Gly residues" evidence="6">
    <location>
        <begin position="15"/>
        <end position="29"/>
    </location>
</feature>
<dbReference type="PANTHER" id="PTHR43214">
    <property type="entry name" value="TWO-COMPONENT RESPONSE REGULATOR"/>
    <property type="match status" value="1"/>
</dbReference>
<accession>A0A7U9E0G3</accession>
<dbReference type="Gene3D" id="3.40.50.2300">
    <property type="match status" value="1"/>
</dbReference>
<feature type="modified residue" description="4-aspartylphosphate" evidence="5">
    <location>
        <position position="84"/>
    </location>
</feature>
<dbReference type="GO" id="GO:0003677">
    <property type="term" value="F:DNA binding"/>
    <property type="evidence" value="ECO:0007669"/>
    <property type="project" value="UniProtKB-KW"/>
</dbReference>
<sequence>MDSRHDPASEPDSGTGPGSGSEPGSGSGSGTVRIVIVDDEQLVRMALRLVIDGEPDLTVVAEAADGDAALAVVDEQRPDVVLMDVRMPGRDGLDTTRELLARPAPPRVLMLTTFDSDDLVLGALRAGALGFVLKDTPPPRILDAVRTVADGHPALSPAATARVIAAATGPDSSHSRDRTREAARERLSVLTEREWETARAVADGLGNPEIAERLHITVATVKAHTGSLFAKLGVENRVQIALLVRDAGHPTCRRAVDRPSDVG</sequence>
<dbReference type="Pfam" id="PF00072">
    <property type="entry name" value="Response_reg"/>
    <property type="match status" value="1"/>
</dbReference>
<evidence type="ECO:0000259" key="7">
    <source>
        <dbReference type="PROSITE" id="PS50043"/>
    </source>
</evidence>
<dbReference type="PROSITE" id="PS50110">
    <property type="entry name" value="RESPONSE_REGULATORY"/>
    <property type="match status" value="1"/>
</dbReference>
<dbReference type="InterPro" id="IPR016032">
    <property type="entry name" value="Sig_transdc_resp-reg_C-effctor"/>
</dbReference>
<dbReference type="InterPro" id="IPR039420">
    <property type="entry name" value="WalR-like"/>
</dbReference>
<dbReference type="SUPFAM" id="SSF52172">
    <property type="entry name" value="CheY-like"/>
    <property type="match status" value="1"/>
</dbReference>
<dbReference type="SMART" id="SM00421">
    <property type="entry name" value="HTH_LUXR"/>
    <property type="match status" value="1"/>
</dbReference>
<feature type="domain" description="HTH luxR-type" evidence="7">
    <location>
        <begin position="183"/>
        <end position="248"/>
    </location>
</feature>
<reference evidence="10" key="1">
    <citation type="journal article" date="2013" name="Genome Biol. Evol.">
        <title>The genome sequence of Streptomyces lividans 66 reveals a novel tRNA-dependent peptide biosynthetic system within a metal-related genomic island.</title>
        <authorList>
            <person name="Cruz-Morales P."/>
            <person name="Vijgenboom E."/>
            <person name="Iruegas-Bocardo F."/>
            <person name="Girard G."/>
            <person name="Yanez-Guerra L.A."/>
            <person name="Ramos-Aboites H.E."/>
            <person name="Pernodet J.L."/>
            <person name="Anne J."/>
            <person name="van Wezel G.P."/>
            <person name="Barona-Gomez F."/>
        </authorList>
    </citation>
    <scope>NUCLEOTIDE SEQUENCE [LARGE SCALE GENOMIC DNA]</scope>
    <source>
        <strain evidence="10">1326</strain>
    </source>
</reference>
<dbReference type="Proteomes" id="UP000014062">
    <property type="component" value="Chromosome"/>
</dbReference>
<evidence type="ECO:0000256" key="6">
    <source>
        <dbReference type="SAM" id="MobiDB-lite"/>
    </source>
</evidence>
<dbReference type="SMART" id="SM00448">
    <property type="entry name" value="REC"/>
    <property type="match status" value="1"/>
</dbReference>
<feature type="domain" description="Response regulatory" evidence="8">
    <location>
        <begin position="33"/>
        <end position="149"/>
    </location>
</feature>
<keyword evidence="2" id="KW-0805">Transcription regulation</keyword>
<evidence type="ECO:0000259" key="8">
    <source>
        <dbReference type="PROSITE" id="PS50110"/>
    </source>
</evidence>
<name>A0A7U9E0G3_STRLI</name>
<gene>
    <name evidence="9" type="ORF">SLI_7876</name>
</gene>
<dbReference type="InterPro" id="IPR000792">
    <property type="entry name" value="Tscrpt_reg_LuxR_C"/>
</dbReference>
<dbReference type="GO" id="GO:0006355">
    <property type="term" value="P:regulation of DNA-templated transcription"/>
    <property type="evidence" value="ECO:0007669"/>
    <property type="project" value="InterPro"/>
</dbReference>
<dbReference type="EMBL" id="CM001889">
    <property type="protein sequence ID" value="EOY52575.1"/>
    <property type="molecule type" value="Genomic_DNA"/>
</dbReference>
<dbReference type="Pfam" id="PF00196">
    <property type="entry name" value="GerE"/>
    <property type="match status" value="1"/>
</dbReference>
<dbReference type="InterPro" id="IPR011006">
    <property type="entry name" value="CheY-like_superfamily"/>
</dbReference>
<organism evidence="9 10">
    <name type="scientific">Streptomyces lividans 1326</name>
    <dbReference type="NCBI Taxonomy" id="1200984"/>
    <lineage>
        <taxon>Bacteria</taxon>
        <taxon>Bacillati</taxon>
        <taxon>Actinomycetota</taxon>
        <taxon>Actinomycetes</taxon>
        <taxon>Kitasatosporales</taxon>
        <taxon>Streptomycetaceae</taxon>
        <taxon>Streptomyces</taxon>
    </lineage>
</organism>
<dbReference type="PANTHER" id="PTHR43214:SF24">
    <property type="entry name" value="TRANSCRIPTIONAL REGULATORY PROTEIN NARL-RELATED"/>
    <property type="match status" value="1"/>
</dbReference>
<evidence type="ECO:0000256" key="5">
    <source>
        <dbReference type="PROSITE-ProRule" id="PRU00169"/>
    </source>
</evidence>
<dbReference type="CDD" id="cd17535">
    <property type="entry name" value="REC_NarL-like"/>
    <property type="match status" value="1"/>
</dbReference>